<evidence type="ECO:0000313" key="3">
    <source>
        <dbReference type="EMBL" id="KAL2866915.1"/>
    </source>
</evidence>
<gene>
    <name evidence="3" type="ORF">BJX67DRAFT_354386</name>
</gene>
<proteinExistence type="predicted"/>
<feature type="transmembrane region" description="Helical" evidence="2">
    <location>
        <begin position="180"/>
        <end position="200"/>
    </location>
</feature>
<name>A0ABR4LQU1_9EURO</name>
<keyword evidence="2" id="KW-0472">Membrane</keyword>
<keyword evidence="2" id="KW-0812">Transmembrane</keyword>
<feature type="transmembrane region" description="Helical" evidence="2">
    <location>
        <begin position="365"/>
        <end position="385"/>
    </location>
</feature>
<evidence type="ECO:0000256" key="1">
    <source>
        <dbReference type="ARBA" id="ARBA00004141"/>
    </source>
</evidence>
<dbReference type="SUPFAM" id="SSF103473">
    <property type="entry name" value="MFS general substrate transporter"/>
    <property type="match status" value="1"/>
</dbReference>
<sequence>MSLVQHVSALEGVDRAPEQVEEEPFEGAYEGLEPIHRKISYDVFPQPAALVEDKQATLQYKVSSAKRLAQVVITILACWFASGVVFGYAALKPVLVAQGVYRDLCAADELEGELDTCYSQELRLNLFFTIGSITANVSALPVGSILDRYGSRVCGFAACVILAAGSLLMAYSFSNPHFDGYIAANFLLALGGTFLFVPSFQIANAFPKHAGTIVALVTGAFDASAAVYLFYRLLFEATKQTFTPDKFFLGYTLVPGLIFLALVTIMPSHDYQTPHQLEVKIEKAEDVTRDIHDSDDEIENYNELRQVRRERAERRKKKLRKLDNVLGDENARKLREQQEEERQATSAVWGVLHGLPAHKQMATPWFILITLMTVLQMLRMNYFIATVGSQYEYMLDEERGAQINNFFDIALPVGGIISTPFIGLLLDHLSVPSTLATIVLLTTVIGVLNSIPALWTGYLTVILFVLLRPLYYSAMS</sequence>
<dbReference type="InterPro" id="IPR036259">
    <property type="entry name" value="MFS_trans_sf"/>
</dbReference>
<feature type="transmembrane region" description="Helical" evidence="2">
    <location>
        <begin position="126"/>
        <end position="146"/>
    </location>
</feature>
<feature type="transmembrane region" description="Helical" evidence="2">
    <location>
        <begin position="68"/>
        <end position="91"/>
    </location>
</feature>
<reference evidence="3 4" key="1">
    <citation type="submission" date="2024-07" db="EMBL/GenBank/DDBJ databases">
        <title>Section-level genome sequencing and comparative genomics of Aspergillus sections Usti and Cavernicolus.</title>
        <authorList>
            <consortium name="Lawrence Berkeley National Laboratory"/>
            <person name="Nybo J.L."/>
            <person name="Vesth T.C."/>
            <person name="Theobald S."/>
            <person name="Frisvad J.C."/>
            <person name="Larsen T.O."/>
            <person name="Kjaerboelling I."/>
            <person name="Rothschild-Mancinelli K."/>
            <person name="Lyhne E.K."/>
            <person name="Kogle M.E."/>
            <person name="Barry K."/>
            <person name="Clum A."/>
            <person name="Na H."/>
            <person name="Ledsgaard L."/>
            <person name="Lin J."/>
            <person name="Lipzen A."/>
            <person name="Kuo A."/>
            <person name="Riley R."/>
            <person name="Mondo S."/>
            <person name="Labutti K."/>
            <person name="Haridas S."/>
            <person name="Pangalinan J."/>
            <person name="Salamov A.A."/>
            <person name="Simmons B.A."/>
            <person name="Magnuson J.K."/>
            <person name="Chen J."/>
            <person name="Drula E."/>
            <person name="Henrissat B."/>
            <person name="Wiebenga A."/>
            <person name="Lubbers R.J."/>
            <person name="Gomes A.C."/>
            <person name="Macurrencykelacurrency M.R."/>
            <person name="Stajich J."/>
            <person name="Grigoriev I.V."/>
            <person name="Mortensen U.H."/>
            <person name="De Vries R.P."/>
            <person name="Baker S.E."/>
            <person name="Andersen M.R."/>
        </authorList>
    </citation>
    <scope>NUCLEOTIDE SEQUENCE [LARGE SCALE GENOMIC DNA]</scope>
    <source>
        <strain evidence="3 4">CBS 449.75</strain>
    </source>
</reference>
<evidence type="ECO:0000313" key="4">
    <source>
        <dbReference type="Proteomes" id="UP001610432"/>
    </source>
</evidence>
<keyword evidence="4" id="KW-1185">Reference proteome</keyword>
<feature type="transmembrane region" description="Helical" evidence="2">
    <location>
        <begin position="405"/>
        <end position="426"/>
    </location>
</feature>
<comment type="subcellular location">
    <subcellularLocation>
        <location evidence="1">Membrane</location>
        <topology evidence="1">Multi-pass membrane protein</topology>
    </subcellularLocation>
</comment>
<feature type="transmembrane region" description="Helical" evidence="2">
    <location>
        <begin position="247"/>
        <end position="266"/>
    </location>
</feature>
<dbReference type="RefSeq" id="XP_070885894.1">
    <property type="nucleotide sequence ID" value="XM_071029212.1"/>
</dbReference>
<organism evidence="3 4">
    <name type="scientific">Aspergillus lucknowensis</name>
    <dbReference type="NCBI Taxonomy" id="176173"/>
    <lineage>
        <taxon>Eukaryota</taxon>
        <taxon>Fungi</taxon>
        <taxon>Dikarya</taxon>
        <taxon>Ascomycota</taxon>
        <taxon>Pezizomycotina</taxon>
        <taxon>Eurotiomycetes</taxon>
        <taxon>Eurotiomycetidae</taxon>
        <taxon>Eurotiales</taxon>
        <taxon>Aspergillaceae</taxon>
        <taxon>Aspergillus</taxon>
        <taxon>Aspergillus subgen. Nidulantes</taxon>
    </lineage>
</organism>
<dbReference type="PANTHER" id="PTHR20772:SF4">
    <property type="entry name" value="HYPOTHETICAL AMINO ACID TRANSPORTER (EUROFUNG)"/>
    <property type="match status" value="1"/>
</dbReference>
<feature type="transmembrane region" description="Helical" evidence="2">
    <location>
        <begin position="438"/>
        <end position="467"/>
    </location>
</feature>
<dbReference type="Proteomes" id="UP001610432">
    <property type="component" value="Unassembled WGS sequence"/>
</dbReference>
<dbReference type="Gene3D" id="1.20.1250.20">
    <property type="entry name" value="MFS general substrate transporter like domains"/>
    <property type="match status" value="1"/>
</dbReference>
<keyword evidence="2" id="KW-1133">Transmembrane helix</keyword>
<dbReference type="InterPro" id="IPR052599">
    <property type="entry name" value="SLC43A_AATransporter"/>
</dbReference>
<feature type="transmembrane region" description="Helical" evidence="2">
    <location>
        <begin position="212"/>
        <end position="235"/>
    </location>
</feature>
<protein>
    <submittedName>
        <fullName evidence="3">Major facilitator superfamily domain-containing protein</fullName>
    </submittedName>
</protein>
<dbReference type="InterPro" id="IPR011701">
    <property type="entry name" value="MFS"/>
</dbReference>
<dbReference type="PANTHER" id="PTHR20772">
    <property type="entry name" value="PROTEIN FMP42"/>
    <property type="match status" value="1"/>
</dbReference>
<accession>A0ABR4LQU1</accession>
<comment type="caution">
    <text evidence="3">The sequence shown here is derived from an EMBL/GenBank/DDBJ whole genome shotgun (WGS) entry which is preliminary data.</text>
</comment>
<dbReference type="Pfam" id="PF07690">
    <property type="entry name" value="MFS_1"/>
    <property type="match status" value="1"/>
</dbReference>
<dbReference type="GeneID" id="98144284"/>
<dbReference type="EMBL" id="JBFXLQ010000022">
    <property type="protein sequence ID" value="KAL2866915.1"/>
    <property type="molecule type" value="Genomic_DNA"/>
</dbReference>
<feature type="transmembrane region" description="Helical" evidence="2">
    <location>
        <begin position="153"/>
        <end position="174"/>
    </location>
</feature>
<evidence type="ECO:0000256" key="2">
    <source>
        <dbReference type="SAM" id="Phobius"/>
    </source>
</evidence>